<evidence type="ECO:0000256" key="4">
    <source>
        <dbReference type="ARBA" id="ARBA00022679"/>
    </source>
</evidence>
<keyword evidence="4" id="KW-0808">Transferase</keyword>
<dbReference type="GO" id="GO:0043819">
    <property type="term" value="F:precorrin-6A synthase (deacetylating) activity"/>
    <property type="evidence" value="ECO:0007669"/>
    <property type="project" value="InterPro"/>
</dbReference>
<evidence type="ECO:0000259" key="6">
    <source>
        <dbReference type="Pfam" id="PF00590"/>
    </source>
</evidence>
<dbReference type="GO" id="GO:0009236">
    <property type="term" value="P:cobalamin biosynthetic process"/>
    <property type="evidence" value="ECO:0007669"/>
    <property type="project" value="UniProtKB-KW"/>
</dbReference>
<dbReference type="PANTHER" id="PTHR43467">
    <property type="entry name" value="COBALT-PRECORRIN-2 C(20)-METHYLTRANSFERASE"/>
    <property type="match status" value="1"/>
</dbReference>
<evidence type="ECO:0000256" key="3">
    <source>
        <dbReference type="ARBA" id="ARBA00022603"/>
    </source>
</evidence>
<gene>
    <name evidence="7" type="ORF">C791_1398</name>
</gene>
<organism evidence="7 8">
    <name type="scientific">Amycolatopsis azurea DSM 43854</name>
    <dbReference type="NCBI Taxonomy" id="1238180"/>
    <lineage>
        <taxon>Bacteria</taxon>
        <taxon>Bacillati</taxon>
        <taxon>Actinomycetota</taxon>
        <taxon>Actinomycetes</taxon>
        <taxon>Pseudonocardiales</taxon>
        <taxon>Pseudonocardiaceae</taxon>
        <taxon>Amycolatopsis</taxon>
    </lineage>
</organism>
<dbReference type="PIRSF" id="PIRSF036525">
    <property type="entry name" value="CobF"/>
    <property type="match status" value="1"/>
</dbReference>
<keyword evidence="2" id="KW-0169">Cobalamin biosynthesis</keyword>
<name>M2QNC6_9PSEU</name>
<dbReference type="EMBL" id="ANMG01000017">
    <property type="protein sequence ID" value="EMD28191.1"/>
    <property type="molecule type" value="Genomic_DNA"/>
</dbReference>
<proteinExistence type="predicted"/>
<comment type="caution">
    <text evidence="7">The sequence shown here is derived from an EMBL/GenBank/DDBJ whole genome shotgun (WGS) entry which is preliminary data.</text>
</comment>
<reference evidence="7 8" key="1">
    <citation type="submission" date="2012-10" db="EMBL/GenBank/DDBJ databases">
        <title>Genome assembly of Amycolatopsis azurea DSM 43854.</title>
        <authorList>
            <person name="Khatri I."/>
            <person name="Kaur I."/>
            <person name="Subramanian S."/>
            <person name="Mayilraj S."/>
        </authorList>
    </citation>
    <scope>NUCLEOTIDE SEQUENCE [LARGE SCALE GENOMIC DNA]</scope>
    <source>
        <strain evidence="7 8">DSM 43854</strain>
    </source>
</reference>
<keyword evidence="3" id="KW-0489">Methyltransferase</keyword>
<dbReference type="GO" id="GO:0032259">
    <property type="term" value="P:methylation"/>
    <property type="evidence" value="ECO:0007669"/>
    <property type="project" value="UniProtKB-KW"/>
</dbReference>
<dbReference type="InterPro" id="IPR035996">
    <property type="entry name" value="4pyrrol_Methylase_sf"/>
</dbReference>
<feature type="domain" description="Tetrapyrrole methylase" evidence="6">
    <location>
        <begin position="13"/>
        <end position="231"/>
    </location>
</feature>
<dbReference type="NCBIfam" id="TIGR02434">
    <property type="entry name" value="CobF"/>
    <property type="match status" value="1"/>
</dbReference>
<dbReference type="InterPro" id="IPR014776">
    <property type="entry name" value="4pyrrole_Mease_sub2"/>
</dbReference>
<dbReference type="CDD" id="cd11643">
    <property type="entry name" value="Precorrin-6A-synthase"/>
    <property type="match status" value="1"/>
</dbReference>
<evidence type="ECO:0000313" key="7">
    <source>
        <dbReference type="EMBL" id="EMD28191.1"/>
    </source>
</evidence>
<evidence type="ECO:0000256" key="5">
    <source>
        <dbReference type="ARBA" id="ARBA00022691"/>
    </source>
</evidence>
<dbReference type="PANTHER" id="PTHR43467:SF1">
    <property type="entry name" value="PRECORRIN-6A SYNTHASE [DEACETYLATING]"/>
    <property type="match status" value="1"/>
</dbReference>
<dbReference type="Gene3D" id="3.30.950.10">
    <property type="entry name" value="Methyltransferase, Cobalt-precorrin-4 Transmethylase, Domain 2"/>
    <property type="match status" value="1"/>
</dbReference>
<evidence type="ECO:0000256" key="2">
    <source>
        <dbReference type="ARBA" id="ARBA00022573"/>
    </source>
</evidence>
<accession>M2QNC6</accession>
<dbReference type="InterPro" id="IPR014777">
    <property type="entry name" value="4pyrrole_Mease_sub1"/>
</dbReference>
<sequence>MHRGCGHTAGMRKISAIGIGAGDPDHLTVQAVRRLNETDVFFVLDKGSEKQDLVGLRQEILDRFVERPGYRVVRAPDPERDRTPDDYRKAVADWHRLRTDVYESMIASLGPDERGAFLVWGDPALYDSTLTLLDAVLARGNVEFEYDVVPGVSSVAALTSRHRTTMNQIGRPVLVTTGRRLEAGWPADVDDVFVMLDAQCTFSRFVDTGLEIYWGAYLGTPDELLRSGPLTADLAEEIRTVRAAARSRKGWIMDIYHLRRPVPSRV</sequence>
<dbReference type="SUPFAM" id="SSF53790">
    <property type="entry name" value="Tetrapyrrole methylase"/>
    <property type="match status" value="1"/>
</dbReference>
<dbReference type="Gene3D" id="3.40.1010.10">
    <property type="entry name" value="Cobalt-precorrin-4 Transmethylase, Domain 1"/>
    <property type="match status" value="1"/>
</dbReference>
<dbReference type="Proteomes" id="UP000014137">
    <property type="component" value="Unassembled WGS sequence"/>
</dbReference>
<protein>
    <submittedName>
        <fullName evidence="7">Precorrin-6A synthase</fullName>
    </submittedName>
</protein>
<dbReference type="Pfam" id="PF00590">
    <property type="entry name" value="TP_methylase"/>
    <property type="match status" value="1"/>
</dbReference>
<comment type="pathway">
    <text evidence="1">Cofactor biosynthesis; adenosylcobalamin biosynthesis.</text>
</comment>
<dbReference type="InterPro" id="IPR012797">
    <property type="entry name" value="CobF"/>
</dbReference>
<evidence type="ECO:0000256" key="1">
    <source>
        <dbReference type="ARBA" id="ARBA00004953"/>
    </source>
</evidence>
<dbReference type="AlphaFoldDB" id="M2QNC6"/>
<dbReference type="InterPro" id="IPR000878">
    <property type="entry name" value="4pyrrol_Mease"/>
</dbReference>
<evidence type="ECO:0000313" key="8">
    <source>
        <dbReference type="Proteomes" id="UP000014137"/>
    </source>
</evidence>
<keyword evidence="5" id="KW-0949">S-adenosyl-L-methionine</keyword>
<dbReference type="PATRIC" id="fig|1238180.3.peg.2138"/>